<sequence length="87" mass="9277">MAIARAVEKCVVESGADVDAIVWKKSDLNIENFLFEKQGKERVEMGCGTGVVVGELIEFVGTSGCGNYNGIRVEAVDGTRFGIGCCE</sequence>
<organism evidence="1 2">
    <name type="scientific">Vanilla planifolia</name>
    <name type="common">Vanilla</name>
    <dbReference type="NCBI Taxonomy" id="51239"/>
    <lineage>
        <taxon>Eukaryota</taxon>
        <taxon>Viridiplantae</taxon>
        <taxon>Streptophyta</taxon>
        <taxon>Embryophyta</taxon>
        <taxon>Tracheophyta</taxon>
        <taxon>Spermatophyta</taxon>
        <taxon>Magnoliopsida</taxon>
        <taxon>Liliopsida</taxon>
        <taxon>Asparagales</taxon>
        <taxon>Orchidaceae</taxon>
        <taxon>Vanilloideae</taxon>
        <taxon>Vanilleae</taxon>
        <taxon>Vanilla</taxon>
    </lineage>
</organism>
<keyword evidence="2" id="KW-1185">Reference proteome</keyword>
<dbReference type="Proteomes" id="UP000636800">
    <property type="component" value="Chromosome 10"/>
</dbReference>
<evidence type="ECO:0000313" key="2">
    <source>
        <dbReference type="Proteomes" id="UP000636800"/>
    </source>
</evidence>
<comment type="caution">
    <text evidence="1">The sequence shown here is derived from an EMBL/GenBank/DDBJ whole genome shotgun (WGS) entry which is preliminary data.</text>
</comment>
<name>A0A835Q1I7_VANPL</name>
<dbReference type="OrthoDB" id="1077582at2759"/>
<gene>
    <name evidence="1" type="ORF">HPP92_020580</name>
</gene>
<dbReference type="AlphaFoldDB" id="A0A835Q1I7"/>
<evidence type="ECO:0000313" key="1">
    <source>
        <dbReference type="EMBL" id="KAG0464511.1"/>
    </source>
</evidence>
<proteinExistence type="predicted"/>
<dbReference type="EMBL" id="JADCNL010000010">
    <property type="protein sequence ID" value="KAG0464511.1"/>
    <property type="molecule type" value="Genomic_DNA"/>
</dbReference>
<protein>
    <submittedName>
        <fullName evidence="1">Uncharacterized protein</fullName>
    </submittedName>
</protein>
<accession>A0A835Q1I7</accession>
<reference evidence="1 2" key="1">
    <citation type="journal article" date="2020" name="Nat. Food">
        <title>A phased Vanilla planifolia genome enables genetic improvement of flavour and production.</title>
        <authorList>
            <person name="Hasing T."/>
            <person name="Tang H."/>
            <person name="Brym M."/>
            <person name="Khazi F."/>
            <person name="Huang T."/>
            <person name="Chambers A.H."/>
        </authorList>
    </citation>
    <scope>NUCLEOTIDE SEQUENCE [LARGE SCALE GENOMIC DNA]</scope>
    <source>
        <tissue evidence="1">Leaf</tissue>
    </source>
</reference>